<comment type="caution">
    <text evidence="4">The sequence shown here is derived from an EMBL/GenBank/DDBJ whole genome shotgun (WGS) entry which is preliminary data.</text>
</comment>
<dbReference type="PANTHER" id="PTHR46268:SF15">
    <property type="entry name" value="UNIVERSAL STRESS PROTEIN HP_0031"/>
    <property type="match status" value="1"/>
</dbReference>
<dbReference type="InterPro" id="IPR014729">
    <property type="entry name" value="Rossmann-like_a/b/a_fold"/>
</dbReference>
<dbReference type="GO" id="GO:0005737">
    <property type="term" value="C:cytoplasm"/>
    <property type="evidence" value="ECO:0007669"/>
    <property type="project" value="UniProtKB-SubCell"/>
</dbReference>
<sequence length="148" mass="15768">MSESNEYQHILVAVDQSADAERVGRQALIVAQRNHAKITLLNILEGISISAGYELMPIIPQVSDSEIIAEAKKSMRELSLKLGIPDCDTMVISALSTKEGILRAAEELKADLLVIGSHTRSGLGVLLGSTSGSIINDSPCDILTVKVS</sequence>
<gene>
    <name evidence="4" type="ORF">DC082_05745</name>
</gene>
<dbReference type="Gene3D" id="3.40.50.620">
    <property type="entry name" value="HUPs"/>
    <property type="match status" value="1"/>
</dbReference>
<dbReference type="PANTHER" id="PTHR46268">
    <property type="entry name" value="STRESS RESPONSE PROTEIN NHAX"/>
    <property type="match status" value="1"/>
</dbReference>
<organism evidence="4 5">
    <name type="scientific">Ignatzschineria indica</name>
    <dbReference type="NCBI Taxonomy" id="472583"/>
    <lineage>
        <taxon>Bacteria</taxon>
        <taxon>Pseudomonadati</taxon>
        <taxon>Pseudomonadota</taxon>
        <taxon>Gammaproteobacteria</taxon>
        <taxon>Cardiobacteriales</taxon>
        <taxon>Ignatzschineriaceae</taxon>
        <taxon>Ignatzschineria</taxon>
    </lineage>
</organism>
<evidence type="ECO:0000256" key="2">
    <source>
        <dbReference type="PIRNR" id="PIRNR006276"/>
    </source>
</evidence>
<proteinExistence type="inferred from homology"/>
<keyword evidence="2" id="KW-0963">Cytoplasm</keyword>
<evidence type="ECO:0000313" key="5">
    <source>
        <dbReference type="Proteomes" id="UP000244948"/>
    </source>
</evidence>
<dbReference type="InterPro" id="IPR006015">
    <property type="entry name" value="Universal_stress_UspA"/>
</dbReference>
<evidence type="ECO:0000256" key="1">
    <source>
        <dbReference type="ARBA" id="ARBA00008791"/>
    </source>
</evidence>
<evidence type="ECO:0000313" key="4">
    <source>
        <dbReference type="EMBL" id="PWD85022.1"/>
    </source>
</evidence>
<dbReference type="EMBL" id="QEWR01000002">
    <property type="protein sequence ID" value="PWD85022.1"/>
    <property type="molecule type" value="Genomic_DNA"/>
</dbReference>
<evidence type="ECO:0000259" key="3">
    <source>
        <dbReference type="Pfam" id="PF00582"/>
    </source>
</evidence>
<dbReference type="PRINTS" id="PR01438">
    <property type="entry name" value="UNVRSLSTRESS"/>
</dbReference>
<dbReference type="AlphaFoldDB" id="A0A2U2AP91"/>
<dbReference type="RefSeq" id="WP_094566628.1">
    <property type="nucleotide sequence ID" value="NZ_BMXZ01000001.1"/>
</dbReference>
<feature type="domain" description="UspA" evidence="3">
    <location>
        <begin position="7"/>
        <end position="146"/>
    </location>
</feature>
<dbReference type="Pfam" id="PF00582">
    <property type="entry name" value="Usp"/>
    <property type="match status" value="1"/>
</dbReference>
<dbReference type="PIRSF" id="PIRSF006276">
    <property type="entry name" value="UspA"/>
    <property type="match status" value="1"/>
</dbReference>
<comment type="similarity">
    <text evidence="1 2">Belongs to the universal stress protein A family.</text>
</comment>
<name>A0A2U2AP91_9GAMM</name>
<dbReference type="CDD" id="cd00293">
    <property type="entry name" value="USP-like"/>
    <property type="match status" value="1"/>
</dbReference>
<reference evidence="4 5" key="1">
    <citation type="journal article" date="2018" name="Genome Announc.">
        <title>Ignatzschineria cameli sp. nov., isolated from necrotic foot tissue of dromedaries (Camelus dromedarius) and associated maggots (Wohlfahrtia species) in Dubai.</title>
        <authorList>
            <person name="Tsang C.C."/>
            <person name="Tang J.Y."/>
            <person name="Fong J.Y."/>
            <person name="Kinne J."/>
            <person name="Lee H.H."/>
            <person name="Joseph M."/>
            <person name="Jose S."/>
            <person name="Schuster R.K."/>
            <person name="Tang Y."/>
            <person name="Sivakumar S."/>
            <person name="Chen J.H."/>
            <person name="Teng J.L."/>
            <person name="Lau S.K."/>
            <person name="Wernery U."/>
            <person name="Woo P.C."/>
        </authorList>
    </citation>
    <scope>NUCLEOTIDE SEQUENCE [LARGE SCALE GENOMIC DNA]</scope>
    <source>
        <strain evidence="4 5">KCTC 22643</strain>
    </source>
</reference>
<accession>A0A2U2AP91</accession>
<dbReference type="InterPro" id="IPR006016">
    <property type="entry name" value="UspA"/>
</dbReference>
<dbReference type="Proteomes" id="UP000244948">
    <property type="component" value="Unassembled WGS sequence"/>
</dbReference>
<protein>
    <recommendedName>
        <fullName evidence="2">Universal stress protein</fullName>
    </recommendedName>
</protein>
<dbReference type="SUPFAM" id="SSF52402">
    <property type="entry name" value="Adenine nucleotide alpha hydrolases-like"/>
    <property type="match status" value="1"/>
</dbReference>
<keyword evidence="5" id="KW-1185">Reference proteome</keyword>
<comment type="subcellular location">
    <subcellularLocation>
        <location evidence="2">Cytoplasm</location>
    </subcellularLocation>
</comment>